<name>A0A6B3QMC1_STRTE</name>
<evidence type="ECO:0000259" key="1">
    <source>
        <dbReference type="Pfam" id="PF26348"/>
    </source>
</evidence>
<reference evidence="2" key="1">
    <citation type="journal article" date="2020" name="Microorganisms">
        <title>Isolation, Genomic and Metabolomic Characterization of Streptomyces tendae VITAKN with Quorum Sensing Inhibitory Activity from Southern India.</title>
        <authorList>
            <person name="Ishaque N.M."/>
            <person name="Burgsdorf I."/>
            <person name="Limlingan Malit J.J."/>
            <person name="Saha S."/>
            <person name="Teta R."/>
            <person name="Ewe D."/>
            <person name="Kannabiran K."/>
            <person name="Hrouzek P."/>
            <person name="Steindler L."/>
            <person name="Costantino V."/>
            <person name="Saurav K."/>
        </authorList>
    </citation>
    <scope>NUCLEOTIDE SEQUENCE</scope>
    <source>
        <strain evidence="2">VITAKN</strain>
    </source>
</reference>
<dbReference type="RefSeq" id="WP_164459390.1">
    <property type="nucleotide sequence ID" value="NZ_JAAIFS010000004.1"/>
</dbReference>
<feature type="domain" description="ScoMcrA-like SRA" evidence="1">
    <location>
        <begin position="39"/>
        <end position="182"/>
    </location>
</feature>
<accession>A0A6B3QMC1</accession>
<gene>
    <name evidence="2" type="ORF">GUR47_21775</name>
</gene>
<proteinExistence type="predicted"/>
<organism evidence="2">
    <name type="scientific">Streptomyces tendae</name>
    <dbReference type="NCBI Taxonomy" id="1932"/>
    <lineage>
        <taxon>Bacteria</taxon>
        <taxon>Bacillati</taxon>
        <taxon>Actinomycetota</taxon>
        <taxon>Actinomycetes</taxon>
        <taxon>Kitasatosporales</taxon>
        <taxon>Streptomycetaceae</taxon>
        <taxon>Streptomyces</taxon>
    </lineage>
</organism>
<evidence type="ECO:0000313" key="2">
    <source>
        <dbReference type="EMBL" id="NEV89279.1"/>
    </source>
</evidence>
<dbReference type="Pfam" id="PF26348">
    <property type="entry name" value="SRA_ScoMcrA"/>
    <property type="match status" value="1"/>
</dbReference>
<dbReference type="AlphaFoldDB" id="A0A6B3QMC1"/>
<comment type="caution">
    <text evidence="2">The sequence shown here is derived from an EMBL/GenBank/DDBJ whole genome shotgun (WGS) entry which is preliminary data.</text>
</comment>
<dbReference type="EMBL" id="JAAIFS010000004">
    <property type="protein sequence ID" value="NEV89279.1"/>
    <property type="molecule type" value="Genomic_DNA"/>
</dbReference>
<dbReference type="InterPro" id="IPR058712">
    <property type="entry name" value="SRA_ScoMcrA"/>
</dbReference>
<sequence length="363" mass="38830">MSGSLLLARGSAGKIGGLSVVAARFRGMSSLDLAQGSLTTRAELAAAYGGSQYGGGIVPANQSKNIFVFSDPSAGKEHDYTFDGRTDDDEFGVLYLYTGAGQGSGNQELTDRNRSLLNHVQAGRDVHLFVADGTVGDSATVRQRYIGQVIVDPVQPYEERWTQVDGQPGRRLYVFRLRPAPGVTLALTDHDTMQTAPTTEALPVPPAVEGAANTSATAVPTEQHGTDSTTANVTAGARTVLRREGKLVTAFEEHLAAHGHVVHRFQIRVTGERGAFLTDPYDATDNVLYEAKGKATREYVRMAIGQLLDYRRHIDVPDGLRLAVLLPQEPTADLRSLLEAEGIALVTQTADGFSGFPLPQATA</sequence>
<protein>
    <recommendedName>
        <fullName evidence="1">ScoMcrA-like SRA domain-containing protein</fullName>
    </recommendedName>
</protein>